<dbReference type="HAMAP" id="MF_01830">
    <property type="entry name" value="Hydro_lyase"/>
    <property type="match status" value="1"/>
</dbReference>
<dbReference type="RefSeq" id="WP_046829364.1">
    <property type="nucleotide sequence ID" value="NZ_LBIA02000001.1"/>
</dbReference>
<keyword evidence="2 3" id="KW-0456">Lyase</keyword>
<comment type="similarity">
    <text evidence="1 3">Belongs to the D-glutamate cyclase family.</text>
</comment>
<dbReference type="FunFam" id="3.30.2040.10:FF:000001">
    <property type="entry name" value="D-glutamate cyclase, mitochondrial"/>
    <property type="match status" value="1"/>
</dbReference>
<sequence length="274" mass="29835">MLSAAEQVSRSVHSLGAGLPSRDARLAYRSGKVGVTAGVAPGYVQGNLAVVPEKLAASFHRFCQLNPKPCPIIGMSEVGDPRIPALGIDLDIRTDIPRYRVWRDGQLSEEPTDIMAHWRDDLVAFVIGCSFSFEEALIADGLKIRHIEEKRNVPMYRTNVPCASAGPFAGPMVVSMRPFKPAEAIRAIQITTRFPAVHGAPVHIDKPELIGIKDIAKPDYGDAVSIQPDEMPVFWACGVTPQSVILQSRPAFAITHAPGFMLVTDVRNSEFSIQ</sequence>
<dbReference type="InterPro" id="IPR009906">
    <property type="entry name" value="D-Glu_cyclase"/>
</dbReference>
<dbReference type="EC" id="4.2.1.-" evidence="3"/>
<dbReference type="EMBL" id="LBIA02000001">
    <property type="protein sequence ID" value="TKT69958.1"/>
    <property type="molecule type" value="Genomic_DNA"/>
</dbReference>
<evidence type="ECO:0000256" key="2">
    <source>
        <dbReference type="ARBA" id="ARBA00023239"/>
    </source>
</evidence>
<comment type="caution">
    <text evidence="4">The sequence shown here is derived from an EMBL/GenBank/DDBJ whole genome shotgun (WGS) entry which is preliminary data.</text>
</comment>
<evidence type="ECO:0000313" key="4">
    <source>
        <dbReference type="EMBL" id="TKT69958.1"/>
    </source>
</evidence>
<evidence type="ECO:0000313" key="5">
    <source>
        <dbReference type="Proteomes" id="UP000034832"/>
    </source>
</evidence>
<reference evidence="4" key="1">
    <citation type="submission" date="2019-04" db="EMBL/GenBank/DDBJ databases">
        <title>Whole genome sequencing of cave bacteria.</title>
        <authorList>
            <person name="Gan H.M."/>
            <person name="Barton H."/>
            <person name="Savka M.A."/>
        </authorList>
    </citation>
    <scope>NUCLEOTIDE SEQUENCE [LARGE SCALE GENOMIC DNA]</scope>
    <source>
        <strain evidence="4">LC387</strain>
    </source>
</reference>
<dbReference type="OrthoDB" id="149585at2"/>
<dbReference type="SUPFAM" id="SSF160920">
    <property type="entry name" value="PSTPO5379-like"/>
    <property type="match status" value="1"/>
</dbReference>
<dbReference type="PANTHER" id="PTHR32022">
    <property type="entry name" value="D-GLUTAMATE CYCLASE, MITOCHONDRIAL"/>
    <property type="match status" value="1"/>
</dbReference>
<dbReference type="NCBIfam" id="NF003969">
    <property type="entry name" value="PRK05463.1"/>
    <property type="match status" value="1"/>
</dbReference>
<dbReference type="InterPro" id="IPR016938">
    <property type="entry name" value="UPF0317"/>
</dbReference>
<keyword evidence="5" id="KW-1185">Reference proteome</keyword>
<dbReference type="PANTHER" id="PTHR32022:SF10">
    <property type="entry name" value="D-GLUTAMATE CYCLASE, MITOCHONDRIAL"/>
    <property type="match status" value="1"/>
</dbReference>
<dbReference type="Gene3D" id="3.30.2040.10">
    <property type="entry name" value="PSTPO5379-like domain"/>
    <property type="match status" value="1"/>
</dbReference>
<evidence type="ECO:0000256" key="1">
    <source>
        <dbReference type="ARBA" id="ARBA00007896"/>
    </source>
</evidence>
<dbReference type="Pfam" id="PF07286">
    <property type="entry name" value="D-Glu_cyclase"/>
    <property type="match status" value="1"/>
</dbReference>
<proteinExistence type="inferred from homology"/>
<protein>
    <recommendedName>
        <fullName evidence="3">Putative hydro-lyase YH63_000150</fullName>
        <ecNumber evidence="3">4.2.1.-</ecNumber>
    </recommendedName>
</protein>
<dbReference type="GO" id="GO:0016829">
    <property type="term" value="F:lyase activity"/>
    <property type="evidence" value="ECO:0007669"/>
    <property type="project" value="UniProtKB-KW"/>
</dbReference>
<dbReference type="PIRSF" id="PIRSF029755">
    <property type="entry name" value="UCP029755"/>
    <property type="match status" value="1"/>
</dbReference>
<dbReference type="Gene3D" id="3.40.1640.10">
    <property type="entry name" value="PSTPO5379-like"/>
    <property type="match status" value="1"/>
</dbReference>
<accession>A0A4U6BLP9</accession>
<dbReference type="Proteomes" id="UP000034832">
    <property type="component" value="Unassembled WGS sequence"/>
</dbReference>
<dbReference type="InterPro" id="IPR038021">
    <property type="entry name" value="Putative_hydro-lyase"/>
</dbReference>
<gene>
    <name evidence="4" type="ORF">YH63_000150</name>
</gene>
<organism evidence="4 5">
    <name type="scientific">Afipia massiliensis</name>
    <dbReference type="NCBI Taxonomy" id="211460"/>
    <lineage>
        <taxon>Bacteria</taxon>
        <taxon>Pseudomonadati</taxon>
        <taxon>Pseudomonadota</taxon>
        <taxon>Alphaproteobacteria</taxon>
        <taxon>Hyphomicrobiales</taxon>
        <taxon>Nitrobacteraceae</taxon>
        <taxon>Afipia</taxon>
    </lineage>
</organism>
<evidence type="ECO:0000256" key="3">
    <source>
        <dbReference type="HAMAP-Rule" id="MF_01830"/>
    </source>
</evidence>
<name>A0A4U6BLP9_9BRAD</name>
<dbReference type="AlphaFoldDB" id="A0A4U6BLP9"/>
<dbReference type="STRING" id="211460.YH63_18700"/>